<dbReference type="eggNOG" id="ENOG50338PB">
    <property type="taxonomic scope" value="Bacteria"/>
</dbReference>
<name>K7A7E4_9ALTE</name>
<dbReference type="HOGENOM" id="CLU_155692_0_0_6"/>
<keyword evidence="1" id="KW-0472">Membrane</keyword>
<dbReference type="EMBL" id="CP003837">
    <property type="protein sequence ID" value="AGH42837.1"/>
    <property type="molecule type" value="Genomic_DNA"/>
</dbReference>
<proteinExistence type="predicted"/>
<evidence type="ECO:0000313" key="3">
    <source>
        <dbReference type="Proteomes" id="UP000011864"/>
    </source>
</evidence>
<dbReference type="STRING" id="1129794.C427_0727"/>
<gene>
    <name evidence="2" type="ORF">C427_0727</name>
</gene>
<keyword evidence="1" id="KW-0812">Transmembrane</keyword>
<keyword evidence="1" id="KW-1133">Transmembrane helix</keyword>
<evidence type="ECO:0000256" key="1">
    <source>
        <dbReference type="SAM" id="Phobius"/>
    </source>
</evidence>
<reference evidence="2 3" key="1">
    <citation type="journal article" date="2013" name="Genome Announc.">
        <title>Complete Genome Sequence of Glaciecola psychrophila Strain 170T.</title>
        <authorList>
            <person name="Yin J."/>
            <person name="Chen J."/>
            <person name="Liu G."/>
            <person name="Yu Y."/>
            <person name="Song L."/>
            <person name="Wang X."/>
            <person name="Qu X."/>
        </authorList>
    </citation>
    <scope>NUCLEOTIDE SEQUENCE [LARGE SCALE GENOMIC DNA]</scope>
    <source>
        <strain evidence="2 3">170</strain>
    </source>
</reference>
<dbReference type="Proteomes" id="UP000011864">
    <property type="component" value="Chromosome"/>
</dbReference>
<dbReference type="AlphaFoldDB" id="K7A7E4"/>
<organism evidence="2 3">
    <name type="scientific">Paraglaciecola psychrophila 170</name>
    <dbReference type="NCBI Taxonomy" id="1129794"/>
    <lineage>
        <taxon>Bacteria</taxon>
        <taxon>Pseudomonadati</taxon>
        <taxon>Pseudomonadota</taxon>
        <taxon>Gammaproteobacteria</taxon>
        <taxon>Alteromonadales</taxon>
        <taxon>Alteromonadaceae</taxon>
        <taxon>Paraglaciecola</taxon>
    </lineage>
</organism>
<feature type="transmembrane region" description="Helical" evidence="1">
    <location>
        <begin position="6"/>
        <end position="27"/>
    </location>
</feature>
<dbReference type="OrthoDB" id="6336011at2"/>
<dbReference type="RefSeq" id="WP_007636357.1">
    <property type="nucleotide sequence ID" value="NC_020514.1"/>
</dbReference>
<accession>K7A7E4</accession>
<sequence>MLRFAVVTFEILALIMILRSAFVQFWLSDMRTTTTQWMHGISMTIDNQQLAKFRNEISAHVQDLTDPQTKYLHKITSTKTELYNFNLHYCHAGDKNPYIYGRNLRHVCGEISRKGILDKFT</sequence>
<dbReference type="KEGG" id="gps:C427_0727"/>
<evidence type="ECO:0000313" key="2">
    <source>
        <dbReference type="EMBL" id="AGH42837.1"/>
    </source>
</evidence>
<keyword evidence="3" id="KW-1185">Reference proteome</keyword>
<protein>
    <submittedName>
        <fullName evidence="2">Uncharacterized protein</fullName>
    </submittedName>
</protein>